<sequence>MNISNPNRNRKAVVIFSGGQDSTTCLFQAIADYGKENVEAITFQYGQRHAIELEKARWIAQDLGIKQTLMDTSVINTITHNALMDKQTKIEQKNNELPNTFVDGRNALFLLYAAIYAKGQGIQDIITGVCETDFSGYPDCRDVFIKSMNVTLNLAMDYAFTIKTPLMYLTKAQTWQLADELGVFDYVRTHTHTCYEGIEGGCGQCPSCRLRNQGLSEYLAQKGNGNV</sequence>
<keyword evidence="4 16" id="KW-0547">Nucleotide-binding</keyword>
<dbReference type="PANTHER" id="PTHR42914:SF1">
    <property type="entry name" value="7-CYANO-7-DEAZAGUANINE SYNTHASE"/>
    <property type="match status" value="1"/>
</dbReference>
<comment type="function">
    <text evidence="8 16">Catalyzes the ATP-dependent conversion of 7-carboxy-7-deazaguanine (CDG) to 7-cyano-7-deazaguanine (preQ(0)).</text>
</comment>
<feature type="binding site" evidence="16">
    <location>
        <position position="205"/>
    </location>
    <ligand>
        <name>Zn(2+)</name>
        <dbReference type="ChEBI" id="CHEBI:29105"/>
    </ligand>
</feature>
<evidence type="ECO:0000313" key="17">
    <source>
        <dbReference type="EMBL" id="OOF37542.1"/>
    </source>
</evidence>
<dbReference type="NCBIfam" id="TIGR00364">
    <property type="entry name" value="7-cyano-7-deazaguanine synthase QueC"/>
    <property type="match status" value="1"/>
</dbReference>
<comment type="catalytic activity">
    <reaction evidence="11 16">
        <text>7-carboxy-7-carbaguanine + NH4(+) + 2 ATP = 7-cyano-7-carbaguanine + 2 AMP + 2 diphosphate + 2 H(+)</text>
        <dbReference type="Rhea" id="RHEA:27982"/>
        <dbReference type="ChEBI" id="CHEBI:15378"/>
        <dbReference type="ChEBI" id="CHEBI:28938"/>
        <dbReference type="ChEBI" id="CHEBI:30616"/>
        <dbReference type="ChEBI" id="CHEBI:33019"/>
        <dbReference type="ChEBI" id="CHEBI:45075"/>
        <dbReference type="ChEBI" id="CHEBI:61036"/>
        <dbReference type="ChEBI" id="CHEBI:456215"/>
        <dbReference type="EC" id="6.3.4.20"/>
    </reaction>
</comment>
<dbReference type="Proteomes" id="UP000189437">
    <property type="component" value="Unassembled WGS sequence"/>
</dbReference>
<protein>
    <recommendedName>
        <fullName evidence="12 16">7-cyano-7-deazaguanine synthase</fullName>
        <ecNumber evidence="10 16">6.3.4.20</ecNumber>
    </recommendedName>
    <alternativeName>
        <fullName evidence="15 16">7-cyano-7-carbaguanine synthase</fullName>
    </alternativeName>
    <alternativeName>
        <fullName evidence="14 16">PreQ(0) synthase</fullName>
    </alternativeName>
    <alternativeName>
        <fullName evidence="13 16">Queuosine biosynthesis protein QueC</fullName>
    </alternativeName>
</protein>
<dbReference type="Pfam" id="PF06508">
    <property type="entry name" value="QueC"/>
    <property type="match status" value="1"/>
</dbReference>
<dbReference type="EMBL" id="MLHH01000003">
    <property type="protein sequence ID" value="OOF37542.1"/>
    <property type="molecule type" value="Genomic_DNA"/>
</dbReference>
<keyword evidence="7 16" id="KW-0067">ATP-binding</keyword>
<dbReference type="AlphaFoldDB" id="A0A1V3IBW4"/>
<comment type="pathway">
    <text evidence="1 16">Purine metabolism; 7-cyano-7-deazaguanine biosynthesis.</text>
</comment>
<evidence type="ECO:0000256" key="7">
    <source>
        <dbReference type="ARBA" id="ARBA00022840"/>
    </source>
</evidence>
<name>A0A1V3IBW4_9PAST</name>
<evidence type="ECO:0000256" key="5">
    <source>
        <dbReference type="ARBA" id="ARBA00022785"/>
    </source>
</evidence>
<dbReference type="FunFam" id="3.40.50.620:FF:000017">
    <property type="entry name" value="7-cyano-7-deazaguanine synthase"/>
    <property type="match status" value="1"/>
</dbReference>
<accession>A0A1V3IBW4</accession>
<keyword evidence="2 16" id="KW-0436">Ligase</keyword>
<evidence type="ECO:0000256" key="3">
    <source>
        <dbReference type="ARBA" id="ARBA00022723"/>
    </source>
</evidence>
<dbReference type="HAMAP" id="MF_01633">
    <property type="entry name" value="QueC"/>
    <property type="match status" value="1"/>
</dbReference>
<dbReference type="InterPro" id="IPR014729">
    <property type="entry name" value="Rossmann-like_a/b/a_fold"/>
</dbReference>
<proteinExistence type="inferred from homology"/>
<dbReference type="Gene3D" id="3.40.50.620">
    <property type="entry name" value="HUPs"/>
    <property type="match status" value="1"/>
</dbReference>
<dbReference type="UniPathway" id="UPA00391"/>
<dbReference type="PIRSF" id="PIRSF006293">
    <property type="entry name" value="ExsB"/>
    <property type="match status" value="1"/>
</dbReference>
<evidence type="ECO:0000256" key="1">
    <source>
        <dbReference type="ARBA" id="ARBA00005061"/>
    </source>
</evidence>
<dbReference type="SUPFAM" id="SSF52402">
    <property type="entry name" value="Adenine nucleotide alpha hydrolases-like"/>
    <property type="match status" value="1"/>
</dbReference>
<feature type="binding site" evidence="16">
    <location>
        <position position="194"/>
    </location>
    <ligand>
        <name>Zn(2+)</name>
        <dbReference type="ChEBI" id="CHEBI:29105"/>
    </ligand>
</feature>
<evidence type="ECO:0000313" key="18">
    <source>
        <dbReference type="Proteomes" id="UP000189437"/>
    </source>
</evidence>
<dbReference type="RefSeq" id="WP_077426366.1">
    <property type="nucleotide sequence ID" value="NZ_MLHH01000003.1"/>
</dbReference>
<dbReference type="GO" id="GO:0008616">
    <property type="term" value="P:tRNA queuosine(34) biosynthetic process"/>
    <property type="evidence" value="ECO:0007669"/>
    <property type="project" value="UniProtKB-UniRule"/>
</dbReference>
<evidence type="ECO:0000256" key="10">
    <source>
        <dbReference type="ARBA" id="ARBA00039149"/>
    </source>
</evidence>
<comment type="caution">
    <text evidence="17">The sequence shown here is derived from an EMBL/GenBank/DDBJ whole genome shotgun (WGS) entry which is preliminary data.</text>
</comment>
<dbReference type="GO" id="GO:0005524">
    <property type="term" value="F:ATP binding"/>
    <property type="evidence" value="ECO:0007669"/>
    <property type="project" value="UniProtKB-UniRule"/>
</dbReference>
<evidence type="ECO:0000256" key="8">
    <source>
        <dbReference type="ARBA" id="ARBA00037768"/>
    </source>
</evidence>
<dbReference type="CDD" id="cd01995">
    <property type="entry name" value="QueC-like"/>
    <property type="match status" value="1"/>
</dbReference>
<dbReference type="OrthoDB" id="9789567at2"/>
<evidence type="ECO:0000256" key="15">
    <source>
        <dbReference type="ARBA" id="ARBA00080941"/>
    </source>
</evidence>
<evidence type="ECO:0000256" key="9">
    <source>
        <dbReference type="ARBA" id="ARBA00037993"/>
    </source>
</evidence>
<dbReference type="InterPro" id="IPR018317">
    <property type="entry name" value="QueC"/>
</dbReference>
<comment type="similarity">
    <text evidence="9 16">Belongs to the QueC family.</text>
</comment>
<evidence type="ECO:0000256" key="14">
    <source>
        <dbReference type="ARBA" id="ARBA00080406"/>
    </source>
</evidence>
<feature type="binding site" evidence="16">
    <location>
        <position position="208"/>
    </location>
    <ligand>
        <name>Zn(2+)</name>
        <dbReference type="ChEBI" id="CHEBI:29105"/>
    </ligand>
</feature>
<gene>
    <name evidence="16" type="primary">queC</name>
    <name evidence="17" type="ORF">BKK48_01020</name>
</gene>
<keyword evidence="18" id="KW-1185">Reference proteome</keyword>
<dbReference type="GO" id="GO:0016879">
    <property type="term" value="F:ligase activity, forming carbon-nitrogen bonds"/>
    <property type="evidence" value="ECO:0007669"/>
    <property type="project" value="UniProtKB-UniRule"/>
</dbReference>
<dbReference type="STRING" id="1908258.BKK48_01020"/>
<evidence type="ECO:0000256" key="2">
    <source>
        <dbReference type="ARBA" id="ARBA00022598"/>
    </source>
</evidence>
<dbReference type="GO" id="GO:0008270">
    <property type="term" value="F:zinc ion binding"/>
    <property type="evidence" value="ECO:0007669"/>
    <property type="project" value="UniProtKB-UniRule"/>
</dbReference>
<evidence type="ECO:0000256" key="4">
    <source>
        <dbReference type="ARBA" id="ARBA00022741"/>
    </source>
</evidence>
<evidence type="ECO:0000256" key="6">
    <source>
        <dbReference type="ARBA" id="ARBA00022833"/>
    </source>
</evidence>
<feature type="binding site" evidence="16">
    <location>
        <begin position="16"/>
        <end position="26"/>
    </location>
    <ligand>
        <name>ATP</name>
        <dbReference type="ChEBI" id="CHEBI:30616"/>
    </ligand>
</feature>
<organism evidence="17 18">
    <name type="scientific">Rodentibacter heidelbergensis</name>
    <dbReference type="NCBI Taxonomy" id="1908258"/>
    <lineage>
        <taxon>Bacteria</taxon>
        <taxon>Pseudomonadati</taxon>
        <taxon>Pseudomonadota</taxon>
        <taxon>Gammaproteobacteria</taxon>
        <taxon>Pasteurellales</taxon>
        <taxon>Pasteurellaceae</taxon>
        <taxon>Rodentibacter</taxon>
    </lineage>
</organism>
<dbReference type="EC" id="6.3.4.20" evidence="10 16"/>
<feature type="binding site" evidence="16">
    <location>
        <position position="202"/>
    </location>
    <ligand>
        <name>Zn(2+)</name>
        <dbReference type="ChEBI" id="CHEBI:29105"/>
    </ligand>
</feature>
<reference evidence="17 18" key="1">
    <citation type="submission" date="2016-10" db="EMBL/GenBank/DDBJ databases">
        <title>Rodentibacter gen. nov. and new species.</title>
        <authorList>
            <person name="Christensen H."/>
        </authorList>
    </citation>
    <scope>NUCLEOTIDE SEQUENCE [LARGE SCALE GENOMIC DNA]</scope>
    <source>
        <strain evidence="17 18">Ac69</strain>
    </source>
</reference>
<keyword evidence="6 16" id="KW-0862">Zinc</keyword>
<evidence type="ECO:0000256" key="16">
    <source>
        <dbReference type="HAMAP-Rule" id="MF_01633"/>
    </source>
</evidence>
<keyword evidence="3 16" id="KW-0479">Metal-binding</keyword>
<evidence type="ECO:0000256" key="11">
    <source>
        <dbReference type="ARBA" id="ARBA00047890"/>
    </source>
</evidence>
<evidence type="ECO:0000256" key="12">
    <source>
        <dbReference type="ARBA" id="ARBA00069440"/>
    </source>
</evidence>
<evidence type="ECO:0000256" key="13">
    <source>
        <dbReference type="ARBA" id="ARBA00076159"/>
    </source>
</evidence>
<comment type="cofactor">
    <cofactor evidence="16">
        <name>Zn(2+)</name>
        <dbReference type="ChEBI" id="CHEBI:29105"/>
    </cofactor>
    <text evidence="16">Binds 1 zinc ion per subunit.</text>
</comment>
<dbReference type="PANTHER" id="PTHR42914">
    <property type="entry name" value="7-CYANO-7-DEAZAGUANINE SYNTHASE"/>
    <property type="match status" value="1"/>
</dbReference>
<keyword evidence="5 16" id="KW-0671">Queuosine biosynthesis</keyword>